<dbReference type="KEGG" id="obj:EIO64_06830"/>
<evidence type="ECO:0000256" key="2">
    <source>
        <dbReference type="ARBA" id="ARBA00001966"/>
    </source>
</evidence>
<reference evidence="11" key="1">
    <citation type="submission" date="2018-12" db="EMBL/GenBank/DDBJ databases">
        <title>Dusodibacter welbiota gen. nov., sp. nov., isolated from human faeces and emended description of the Oscillibacter genus.</title>
        <authorList>
            <person name="Le Roy T."/>
            <person name="Van der Smissen P."/>
            <person name="Delzenne N."/>
            <person name="Muccioli G."/>
            <person name="Collet J.F."/>
            <person name="Cani P.D."/>
        </authorList>
    </citation>
    <scope>NUCLEOTIDE SEQUENCE [LARGE SCALE GENOMIC DNA]</scope>
    <source>
        <strain evidence="11">J115</strain>
    </source>
</reference>
<dbReference type="InterPro" id="IPR051793">
    <property type="entry name" value="NADH:flavin_oxidoreductase"/>
</dbReference>
<evidence type="ECO:0000259" key="9">
    <source>
        <dbReference type="Pfam" id="PF00724"/>
    </source>
</evidence>
<protein>
    <recommendedName>
        <fullName evidence="9">NADH:flavin oxidoreductase/NADH oxidase N-terminal domain-containing protein</fullName>
    </recommendedName>
</protein>
<dbReference type="InterPro" id="IPR013785">
    <property type="entry name" value="Aldolase_TIM"/>
</dbReference>
<keyword evidence="5" id="KW-0479">Metal-binding</keyword>
<comment type="cofactor">
    <cofactor evidence="1">
        <name>FMN</name>
        <dbReference type="ChEBI" id="CHEBI:58210"/>
    </cofactor>
</comment>
<keyword evidence="6" id="KW-0560">Oxidoreductase</keyword>
<dbReference type="InterPro" id="IPR001155">
    <property type="entry name" value="OxRdtase_FMN_N"/>
</dbReference>
<evidence type="ECO:0000256" key="7">
    <source>
        <dbReference type="ARBA" id="ARBA00023004"/>
    </source>
</evidence>
<keyword evidence="8" id="KW-0411">Iron-sulfur</keyword>
<evidence type="ECO:0000256" key="3">
    <source>
        <dbReference type="ARBA" id="ARBA00022630"/>
    </source>
</evidence>
<proteinExistence type="predicted"/>
<organism evidence="10 11">
    <name type="scientific">Dysosmobacter welbionis</name>
    <dbReference type="NCBI Taxonomy" id="2093857"/>
    <lineage>
        <taxon>Bacteria</taxon>
        <taxon>Bacillati</taxon>
        <taxon>Bacillota</taxon>
        <taxon>Clostridia</taxon>
        <taxon>Eubacteriales</taxon>
        <taxon>Oscillospiraceae</taxon>
        <taxon>Dysosmobacter</taxon>
    </lineage>
</organism>
<evidence type="ECO:0000313" key="11">
    <source>
        <dbReference type="Proteomes" id="UP000298642"/>
    </source>
</evidence>
<keyword evidence="3" id="KW-0285">Flavoprotein</keyword>
<evidence type="ECO:0000256" key="6">
    <source>
        <dbReference type="ARBA" id="ARBA00023002"/>
    </source>
</evidence>
<comment type="cofactor">
    <cofactor evidence="2">
        <name>[4Fe-4S] cluster</name>
        <dbReference type="ChEBI" id="CHEBI:49883"/>
    </cofactor>
</comment>
<evidence type="ECO:0000256" key="4">
    <source>
        <dbReference type="ARBA" id="ARBA00022643"/>
    </source>
</evidence>
<keyword evidence="4" id="KW-0288">FMN</keyword>
<dbReference type="SUPFAM" id="SSF51395">
    <property type="entry name" value="FMN-linked oxidoreductases"/>
    <property type="match status" value="1"/>
</dbReference>
<dbReference type="Gene3D" id="3.20.20.70">
    <property type="entry name" value="Aldolase class I"/>
    <property type="match status" value="1"/>
</dbReference>
<dbReference type="EMBL" id="CP034413">
    <property type="protein sequence ID" value="QCI58974.1"/>
    <property type="molecule type" value="Genomic_DNA"/>
</dbReference>
<feature type="domain" description="NADH:flavin oxidoreductase/NADH oxidase N-terminal" evidence="9">
    <location>
        <begin position="19"/>
        <end position="244"/>
    </location>
</feature>
<dbReference type="PANTHER" id="PTHR42917:SF2">
    <property type="entry name" value="2,4-DIENOYL-COA REDUCTASE [(2E)-ENOYL-COA-PRODUCING]"/>
    <property type="match status" value="1"/>
</dbReference>
<sequence length="333" mass="37688">MYENHHPNTPEVTQEDMNQLFTPFNIGKVQIKNRFCMGPMGISGIQGSLQDWNDVVQEYFLERAKGGFGLITTGVLFTDTEIDYFDPKSMKSPLYNPTVFRRGAERLVERLGAYDTKLFCQASMGVGRTAPGFKTPSPLPIYSIPSMTSTALTTDEVKRKIELMVKTAELYKKSGVHGIELHAVHWGYLLDQFVMAMTNQRTDEYGGTLENRMRVVKEIIEGIHQTCGDDYPISVRLGLKSYVKAFNKASLTGENEAGRTLEEGIEICKMLESYGVNALSVDVGTYDSFYYACPPPICRRGMDWNCMLRRKKLSRSPFWLVLVWVIPGFVPKH</sequence>
<evidence type="ECO:0000313" key="10">
    <source>
        <dbReference type="EMBL" id="QCI58974.1"/>
    </source>
</evidence>
<keyword evidence="7" id="KW-0408">Iron</keyword>
<dbReference type="GO" id="GO:0016491">
    <property type="term" value="F:oxidoreductase activity"/>
    <property type="evidence" value="ECO:0007669"/>
    <property type="project" value="UniProtKB-KW"/>
</dbReference>
<dbReference type="Pfam" id="PF00724">
    <property type="entry name" value="Oxidored_FMN"/>
    <property type="match status" value="1"/>
</dbReference>
<keyword evidence="11" id="KW-1185">Reference proteome</keyword>
<evidence type="ECO:0000256" key="1">
    <source>
        <dbReference type="ARBA" id="ARBA00001917"/>
    </source>
</evidence>
<dbReference type="GO" id="GO:0010181">
    <property type="term" value="F:FMN binding"/>
    <property type="evidence" value="ECO:0007669"/>
    <property type="project" value="InterPro"/>
</dbReference>
<name>A0A4D7AHA2_9FIRM</name>
<gene>
    <name evidence="10" type="ORF">EIO64_06830</name>
</gene>
<evidence type="ECO:0000256" key="5">
    <source>
        <dbReference type="ARBA" id="ARBA00022723"/>
    </source>
</evidence>
<dbReference type="AlphaFoldDB" id="A0A4D7AHA2"/>
<dbReference type="Proteomes" id="UP000298642">
    <property type="component" value="Chromosome"/>
</dbReference>
<dbReference type="PANTHER" id="PTHR42917">
    <property type="entry name" value="2,4-DIENOYL-COA REDUCTASE"/>
    <property type="match status" value="1"/>
</dbReference>
<dbReference type="GO" id="GO:0046872">
    <property type="term" value="F:metal ion binding"/>
    <property type="evidence" value="ECO:0007669"/>
    <property type="project" value="UniProtKB-KW"/>
</dbReference>
<evidence type="ECO:0000256" key="8">
    <source>
        <dbReference type="ARBA" id="ARBA00023014"/>
    </source>
</evidence>
<accession>A0A4D7AHA2</accession>
<dbReference type="RefSeq" id="WP_136891048.1">
    <property type="nucleotide sequence ID" value="NZ_CP034413.3"/>
</dbReference>
<dbReference type="GO" id="GO:0051536">
    <property type="term" value="F:iron-sulfur cluster binding"/>
    <property type="evidence" value="ECO:0007669"/>
    <property type="project" value="UniProtKB-KW"/>
</dbReference>